<keyword evidence="1" id="KW-0175">Coiled coil</keyword>
<name>A0A507FDG4_9FUNG</name>
<dbReference type="PANTHER" id="PTHR13060:SF0">
    <property type="entry name" value="PROTEIN ECDYSONELESS HOMOLOG"/>
    <property type="match status" value="1"/>
</dbReference>
<dbReference type="OrthoDB" id="27237at2759"/>
<comment type="caution">
    <text evidence="3">The sequence shown here is derived from an EMBL/GenBank/DDBJ whole genome shotgun (WGS) entry which is preliminary data.</text>
</comment>
<proteinExistence type="predicted"/>
<evidence type="ECO:0000256" key="1">
    <source>
        <dbReference type="SAM" id="Coils"/>
    </source>
</evidence>
<dbReference type="GO" id="GO:0005634">
    <property type="term" value="C:nucleus"/>
    <property type="evidence" value="ECO:0007669"/>
    <property type="project" value="TreeGrafter"/>
</dbReference>
<dbReference type="STRING" id="246404.A0A507FDG4"/>
<feature type="compositionally biased region" description="Acidic residues" evidence="2">
    <location>
        <begin position="905"/>
        <end position="923"/>
    </location>
</feature>
<dbReference type="Pfam" id="PF07093">
    <property type="entry name" value="SGT1"/>
    <property type="match status" value="1"/>
</dbReference>
<feature type="compositionally biased region" description="Acidic residues" evidence="2">
    <location>
        <begin position="829"/>
        <end position="841"/>
    </location>
</feature>
<evidence type="ECO:0000313" key="4">
    <source>
        <dbReference type="Proteomes" id="UP000320333"/>
    </source>
</evidence>
<dbReference type="EMBL" id="QEAP01000194">
    <property type="protein sequence ID" value="TPX73318.1"/>
    <property type="molecule type" value="Genomic_DNA"/>
</dbReference>
<evidence type="ECO:0008006" key="5">
    <source>
        <dbReference type="Google" id="ProtNLM"/>
    </source>
</evidence>
<feature type="region of interest" description="Disordered" evidence="2">
    <location>
        <begin position="822"/>
        <end position="841"/>
    </location>
</feature>
<evidence type="ECO:0000313" key="3">
    <source>
        <dbReference type="EMBL" id="TPX73318.1"/>
    </source>
</evidence>
<accession>A0A507FDG4</accession>
<feature type="region of interest" description="Disordered" evidence="2">
    <location>
        <begin position="716"/>
        <end position="750"/>
    </location>
</feature>
<dbReference type="AlphaFoldDB" id="A0A507FDG4"/>
<keyword evidence="4" id="KW-1185">Reference proteome</keyword>
<feature type="region of interest" description="Disordered" evidence="2">
    <location>
        <begin position="579"/>
        <end position="613"/>
    </location>
</feature>
<feature type="region of interest" description="Disordered" evidence="2">
    <location>
        <begin position="901"/>
        <end position="923"/>
    </location>
</feature>
<dbReference type="InterPro" id="IPR036397">
    <property type="entry name" value="RNaseH_sf"/>
</dbReference>
<feature type="compositionally biased region" description="Acidic residues" evidence="2">
    <location>
        <begin position="588"/>
        <end position="609"/>
    </location>
</feature>
<feature type="coiled-coil region" evidence="1">
    <location>
        <begin position="1016"/>
        <end position="1043"/>
    </location>
</feature>
<organism evidence="3 4">
    <name type="scientific">Chytriomyces confervae</name>
    <dbReference type="NCBI Taxonomy" id="246404"/>
    <lineage>
        <taxon>Eukaryota</taxon>
        <taxon>Fungi</taxon>
        <taxon>Fungi incertae sedis</taxon>
        <taxon>Chytridiomycota</taxon>
        <taxon>Chytridiomycota incertae sedis</taxon>
        <taxon>Chytridiomycetes</taxon>
        <taxon>Chytridiales</taxon>
        <taxon>Chytriomycetaceae</taxon>
        <taxon>Chytriomyces</taxon>
    </lineage>
</organism>
<dbReference type="Proteomes" id="UP000320333">
    <property type="component" value="Unassembled WGS sequence"/>
</dbReference>
<dbReference type="InterPro" id="IPR010770">
    <property type="entry name" value="Ecd"/>
</dbReference>
<evidence type="ECO:0000256" key="2">
    <source>
        <dbReference type="SAM" id="MobiDB-lite"/>
    </source>
</evidence>
<dbReference type="GO" id="GO:0003676">
    <property type="term" value="F:nucleic acid binding"/>
    <property type="evidence" value="ECO:0007669"/>
    <property type="project" value="InterPro"/>
</dbReference>
<reference evidence="3 4" key="1">
    <citation type="journal article" date="2019" name="Sci. Rep.">
        <title>Comparative genomics of chytrid fungi reveal insights into the obligate biotrophic and pathogenic lifestyle of Synchytrium endobioticum.</title>
        <authorList>
            <person name="van de Vossenberg B.T.L.H."/>
            <person name="Warris S."/>
            <person name="Nguyen H.D.T."/>
            <person name="van Gent-Pelzer M.P.E."/>
            <person name="Joly D.L."/>
            <person name="van de Geest H.C."/>
            <person name="Bonants P.J.M."/>
            <person name="Smith D.S."/>
            <person name="Levesque C.A."/>
            <person name="van der Lee T.A.J."/>
        </authorList>
    </citation>
    <scope>NUCLEOTIDE SEQUENCE [LARGE SCALE GENOMIC DNA]</scope>
    <source>
        <strain evidence="3 4">CBS 675.73</strain>
    </source>
</reference>
<gene>
    <name evidence="3" type="ORF">CcCBS67573_g05415</name>
</gene>
<sequence length="1052" mass="117714">MRKRNRLLRAREKIQEHRVPPNLIAYSRSSSHRQFGASSGSHVFVIVDVKVARVAEDRTQGLEDVGFGVIDDQSDNIFAALKDRETAPGMGVVDPEQERRDIISLILFLPKMPSTSQTKRSRTIPAAEAIVNTTKHTLSTDKVSYRIHAAPGTSVEGMVDLLALVRAYVAETVQDHIWHKDSFNLAVELRGNGGVQDPFLHGNCRFGDCIDDEWLVVFLLREITRSFDGLVASVTDNDGQFLLIEAADYLPQWLNPSNSANRIFVANGDLHIIPQPKTPSEIAFIPSGAHVPLDRALYVVRTHPQLTRANTDIQQAAFEKLIDFPAKLRVDGYQWAKCWVPRNIARILKAEESLIAAAVEAFYLRDPLQLKECQNMTHFHPSTNIQTSIRFTRTLYAQLISQEFPVPPKSFRLPSRDASDFKAHDLGMKVALGFEILAVAADRNGESGDTAGRKSVETHSFDADPRWRTFHDRLIKLGYYKGELAGSALYKTLNRVAKESHLSALESAKTQTFTDNEDEELQDLQREDVADSEVVARLRRALARVPETVPDNEIVNQAAETDDAWIRLDPEELDAVLESQFSRGLKEEDIETDGEDTDMDGDEGEDDEMDQQKKLERRAEKKQVKNLEKVVAGFGAFVEKESTVDGVLFPGEGESDLDSNEDAVLEAISDDAISDESSDNESLMDQDQIPIHIDNEKFMESLMRILSIDNTILHNSKSVSSTAPAKSKKKSNLPIAPPQSFDPTNLLLRPAPTQKTPLVTLDSSDDDAQDLSGVRGVGIVGNRRGLQEEEEDSEDEKLMSGKWDRAFLKQLEKIERAIEVGRKQSDGVGMDEDSTSADDDESDIEDMKLEEYMAAMDKELSKSKVGRVGAKGKKGMFGEADDEMDVDDNEKQQRPKWKLNRMEEEGIDINSDDENDGDDDEDGLDVDANLVKNLLDSFQAQQGLPGPASNILGRMGFKLPREAVRQFWDKHLPKIEFSINDTVNSSTGYTPFYLEYGRHPRSMININMPFSAPLSIKDVRAEYQVVKDRIRHLQDKYAALTSKSIFVRPASG</sequence>
<feature type="compositionally biased region" description="Low complexity" evidence="2">
    <location>
        <begin position="716"/>
        <end position="725"/>
    </location>
</feature>
<dbReference type="Gene3D" id="3.30.420.10">
    <property type="entry name" value="Ribonuclease H-like superfamily/Ribonuclease H"/>
    <property type="match status" value="1"/>
</dbReference>
<protein>
    <recommendedName>
        <fullName evidence="5">SGT1-domain-containing protein</fullName>
    </recommendedName>
</protein>
<dbReference type="PANTHER" id="PTHR13060">
    <property type="entry name" value="SGT1 PROTEIN HSGT1 SUPPRESSOR OF GCR2"/>
    <property type="match status" value="1"/>
</dbReference>